<evidence type="ECO:0000313" key="2">
    <source>
        <dbReference type="EMBL" id="KAJ9613456.1"/>
    </source>
</evidence>
<keyword evidence="3" id="KW-1185">Reference proteome</keyword>
<gene>
    <name evidence="2" type="ORF">H2200_003398</name>
</gene>
<sequence length="359" mass="39515">MNVLCSTTPFDYPNTLAIDPNLSINAIGGIDPGSGNWTNISQIPNLIFPPPIDKKRYYLDKLADLNCTLLKYVADTNSSSPAEASITHEEASVGQVLEFLEEFHGILKYYLLTIPIRSAPRLSGSDPEDTDYDSEPDFAENGTAAGQPLISLVTESHEARGMDYPTVLAISTCYVSLVRLCRSWLQNMTAILEESDHRTKHHTTASQSHHLGNLEGQDCRPSSAFSGHPVSNIPHVLPGVQLGGFQLGNYRSLQISVFMQVSMDLLWRIERAVAALVATDSIGLPASSKNLSTIKTMLQQEARASHRTTPRQQQRKPKDQGAIGVQSLMVLVRTVRKSLRGNVCLQLEEGSLDWDDFVL</sequence>
<dbReference type="Proteomes" id="UP001172673">
    <property type="component" value="Unassembled WGS sequence"/>
</dbReference>
<feature type="compositionally biased region" description="Acidic residues" evidence="1">
    <location>
        <begin position="126"/>
        <end position="138"/>
    </location>
</feature>
<reference evidence="2" key="1">
    <citation type="submission" date="2022-10" db="EMBL/GenBank/DDBJ databases">
        <title>Culturing micro-colonial fungi from biological soil crusts in the Mojave desert and describing Neophaeococcomyces mojavensis, and introducing the new genera and species Taxawa tesnikishii.</title>
        <authorList>
            <person name="Kurbessoian T."/>
            <person name="Stajich J.E."/>
        </authorList>
    </citation>
    <scope>NUCLEOTIDE SEQUENCE</scope>
    <source>
        <strain evidence="2">TK_41</strain>
    </source>
</reference>
<dbReference type="EMBL" id="JAPDRK010000004">
    <property type="protein sequence ID" value="KAJ9613456.1"/>
    <property type="molecule type" value="Genomic_DNA"/>
</dbReference>
<name>A0AA38XHZ6_9EURO</name>
<feature type="region of interest" description="Disordered" evidence="1">
    <location>
        <begin position="201"/>
        <end position="225"/>
    </location>
</feature>
<accession>A0AA38XHZ6</accession>
<organism evidence="2 3">
    <name type="scientific">Cladophialophora chaetospira</name>
    <dbReference type="NCBI Taxonomy" id="386627"/>
    <lineage>
        <taxon>Eukaryota</taxon>
        <taxon>Fungi</taxon>
        <taxon>Dikarya</taxon>
        <taxon>Ascomycota</taxon>
        <taxon>Pezizomycotina</taxon>
        <taxon>Eurotiomycetes</taxon>
        <taxon>Chaetothyriomycetidae</taxon>
        <taxon>Chaetothyriales</taxon>
        <taxon>Herpotrichiellaceae</taxon>
        <taxon>Cladophialophora</taxon>
    </lineage>
</organism>
<proteinExistence type="predicted"/>
<feature type="region of interest" description="Disordered" evidence="1">
    <location>
        <begin position="122"/>
        <end position="143"/>
    </location>
</feature>
<feature type="region of interest" description="Disordered" evidence="1">
    <location>
        <begin position="300"/>
        <end position="320"/>
    </location>
</feature>
<evidence type="ECO:0000256" key="1">
    <source>
        <dbReference type="SAM" id="MobiDB-lite"/>
    </source>
</evidence>
<comment type="caution">
    <text evidence="2">The sequence shown here is derived from an EMBL/GenBank/DDBJ whole genome shotgun (WGS) entry which is preliminary data.</text>
</comment>
<protein>
    <submittedName>
        <fullName evidence="2">Uncharacterized protein</fullName>
    </submittedName>
</protein>
<dbReference type="AlphaFoldDB" id="A0AA38XHZ6"/>
<feature type="compositionally biased region" description="Basic residues" evidence="1">
    <location>
        <begin position="305"/>
        <end position="315"/>
    </location>
</feature>
<evidence type="ECO:0000313" key="3">
    <source>
        <dbReference type="Proteomes" id="UP001172673"/>
    </source>
</evidence>